<organism evidence="1">
    <name type="scientific">Arundo donax</name>
    <name type="common">Giant reed</name>
    <name type="synonym">Donax arundinaceus</name>
    <dbReference type="NCBI Taxonomy" id="35708"/>
    <lineage>
        <taxon>Eukaryota</taxon>
        <taxon>Viridiplantae</taxon>
        <taxon>Streptophyta</taxon>
        <taxon>Embryophyta</taxon>
        <taxon>Tracheophyta</taxon>
        <taxon>Spermatophyta</taxon>
        <taxon>Magnoliopsida</taxon>
        <taxon>Liliopsida</taxon>
        <taxon>Poales</taxon>
        <taxon>Poaceae</taxon>
        <taxon>PACMAD clade</taxon>
        <taxon>Arundinoideae</taxon>
        <taxon>Arundineae</taxon>
        <taxon>Arundo</taxon>
    </lineage>
</organism>
<accession>A0A0A8Y6A3</accession>
<sequence length="11" mass="1494">MYYRKILEYSQ</sequence>
<reference evidence="1" key="1">
    <citation type="submission" date="2014-09" db="EMBL/GenBank/DDBJ databases">
        <authorList>
            <person name="Magalhaes I.L.F."/>
            <person name="Oliveira U."/>
            <person name="Santos F.R."/>
            <person name="Vidigal T.H.D.A."/>
            <person name="Brescovit A.D."/>
            <person name="Santos A.J."/>
        </authorList>
    </citation>
    <scope>NUCLEOTIDE SEQUENCE</scope>
    <source>
        <tissue evidence="1">Shoot tissue taken approximately 20 cm above the soil surface</tissue>
    </source>
</reference>
<dbReference type="EMBL" id="GBRH01277357">
    <property type="protein sequence ID" value="JAD20538.1"/>
    <property type="molecule type" value="Transcribed_RNA"/>
</dbReference>
<protein>
    <submittedName>
        <fullName evidence="1">Uncharacterized protein</fullName>
    </submittedName>
</protein>
<proteinExistence type="predicted"/>
<reference evidence="1" key="2">
    <citation type="journal article" date="2015" name="Data Brief">
        <title>Shoot transcriptome of the giant reed, Arundo donax.</title>
        <authorList>
            <person name="Barrero R.A."/>
            <person name="Guerrero F.D."/>
            <person name="Moolhuijzen P."/>
            <person name="Goolsby J.A."/>
            <person name="Tidwell J."/>
            <person name="Bellgard S.E."/>
            <person name="Bellgard M.I."/>
        </authorList>
    </citation>
    <scope>NUCLEOTIDE SEQUENCE</scope>
    <source>
        <tissue evidence="1">Shoot tissue taken approximately 20 cm above the soil surface</tissue>
    </source>
</reference>
<name>A0A0A8Y6A3_ARUDO</name>
<evidence type="ECO:0000313" key="1">
    <source>
        <dbReference type="EMBL" id="JAD20538.1"/>
    </source>
</evidence>